<keyword evidence="4 25" id="KW-0812">Transmembrane</keyword>
<evidence type="ECO:0000256" key="7">
    <source>
        <dbReference type="ARBA" id="ARBA00023228"/>
    </source>
</evidence>
<feature type="transmembrane region" description="Helical" evidence="25">
    <location>
        <begin position="234"/>
        <end position="260"/>
    </location>
</feature>
<comment type="catalytic activity">
    <reaction evidence="19">
        <text>L-alanyl-L-lysine(out) = L-alanyl-L-lysine(in)</text>
        <dbReference type="Rhea" id="RHEA:79415"/>
        <dbReference type="ChEBI" id="CHEBI:192470"/>
    </reaction>
</comment>
<keyword evidence="5 25" id="KW-1133">Transmembrane helix</keyword>
<comment type="subcellular location">
    <subcellularLocation>
        <location evidence="1">Lysosome membrane</location>
        <topology evidence="1">Multi-pass membrane protein</topology>
    </subcellularLocation>
</comment>
<evidence type="ECO:0000256" key="15">
    <source>
        <dbReference type="ARBA" id="ARBA00044899"/>
    </source>
</evidence>
<evidence type="ECO:0000256" key="1">
    <source>
        <dbReference type="ARBA" id="ARBA00004155"/>
    </source>
</evidence>
<gene>
    <name evidence="27" type="primary">LOC100899987</name>
</gene>
<dbReference type="AlphaFoldDB" id="A0AAJ6QVK3"/>
<dbReference type="GO" id="GO:0005765">
    <property type="term" value="C:lysosomal membrane"/>
    <property type="evidence" value="ECO:0007669"/>
    <property type="project" value="UniProtKB-SubCell"/>
</dbReference>
<reference evidence="27" key="1">
    <citation type="submission" date="2025-08" db="UniProtKB">
        <authorList>
            <consortium name="RefSeq"/>
        </authorList>
    </citation>
    <scope>IDENTIFICATION</scope>
</reference>
<comment type="catalytic activity">
    <reaction evidence="8">
        <text>L-lysyl-L-alanine(out) = L-lysyl-L-alanine(in)</text>
        <dbReference type="Rhea" id="RHEA:79399"/>
        <dbReference type="ChEBI" id="CHEBI:229954"/>
    </reaction>
</comment>
<dbReference type="PANTHER" id="PTHR23512">
    <property type="entry name" value="MAJOR FACILITATOR SUPERFAMILY DOMAIN-CONTAINING PROTEIN 1"/>
    <property type="match status" value="1"/>
</dbReference>
<organism evidence="26 27">
    <name type="scientific">Galendromus occidentalis</name>
    <name type="common">western predatory mite</name>
    <dbReference type="NCBI Taxonomy" id="34638"/>
    <lineage>
        <taxon>Eukaryota</taxon>
        <taxon>Metazoa</taxon>
        <taxon>Ecdysozoa</taxon>
        <taxon>Arthropoda</taxon>
        <taxon>Chelicerata</taxon>
        <taxon>Arachnida</taxon>
        <taxon>Acari</taxon>
        <taxon>Parasitiformes</taxon>
        <taxon>Mesostigmata</taxon>
        <taxon>Gamasina</taxon>
        <taxon>Phytoseioidea</taxon>
        <taxon>Phytoseiidae</taxon>
        <taxon>Typhlodrominae</taxon>
        <taxon>Galendromus</taxon>
    </lineage>
</organism>
<dbReference type="CDD" id="cd17340">
    <property type="entry name" value="MFS_MFSD1"/>
    <property type="match status" value="1"/>
</dbReference>
<feature type="transmembrane region" description="Helical" evidence="25">
    <location>
        <begin position="356"/>
        <end position="376"/>
    </location>
</feature>
<evidence type="ECO:0000256" key="23">
    <source>
        <dbReference type="ARBA" id="ARBA00045709"/>
    </source>
</evidence>
<comment type="catalytic activity">
    <reaction evidence="11">
        <text>L-alpha-aminoacyl-L-histidine(out) = L-alpha-aminoacyl-L-histidine(in)</text>
        <dbReference type="Rhea" id="RHEA:79375"/>
        <dbReference type="ChEBI" id="CHEBI:229967"/>
    </reaction>
</comment>
<comment type="function">
    <text evidence="23">Lysosomal dipeptide uniporter that selectively exports lysine, arginine or histidine-containing dipeptides with a net positive charge from the lysosome lumen into the cytosol. Could play a role in a specific type of protein O-glycosylation indirectly regulating macrophages migration and tissue invasion. Also essential for liver homeostasis.</text>
</comment>
<evidence type="ECO:0000256" key="2">
    <source>
        <dbReference type="ARBA" id="ARBA00008335"/>
    </source>
</evidence>
<dbReference type="InterPro" id="IPR052187">
    <property type="entry name" value="MFSD1"/>
</dbReference>
<evidence type="ECO:0000256" key="11">
    <source>
        <dbReference type="ARBA" id="ARBA00044884"/>
    </source>
</evidence>
<evidence type="ECO:0000256" key="21">
    <source>
        <dbReference type="ARBA" id="ARBA00044985"/>
    </source>
</evidence>
<feature type="transmembrane region" description="Helical" evidence="25">
    <location>
        <begin position="141"/>
        <end position="160"/>
    </location>
</feature>
<proteinExistence type="inferred from homology"/>
<dbReference type="RefSeq" id="XP_003745296.1">
    <property type="nucleotide sequence ID" value="XM_003745248.2"/>
</dbReference>
<feature type="transmembrane region" description="Helical" evidence="25">
    <location>
        <begin position="70"/>
        <end position="87"/>
    </location>
</feature>
<comment type="catalytic activity">
    <reaction evidence="14">
        <text>L-aspartyl-L-lysine(out) = L-aspartyl-L-lysine(in)</text>
        <dbReference type="Rhea" id="RHEA:79411"/>
        <dbReference type="ChEBI" id="CHEBI:229953"/>
    </reaction>
</comment>
<evidence type="ECO:0000256" key="3">
    <source>
        <dbReference type="ARBA" id="ARBA00022448"/>
    </source>
</evidence>
<accession>A0AAJ6QVK3</accession>
<evidence type="ECO:0000256" key="24">
    <source>
        <dbReference type="ARBA" id="ARBA00046376"/>
    </source>
</evidence>
<evidence type="ECO:0000256" key="12">
    <source>
        <dbReference type="ARBA" id="ARBA00044891"/>
    </source>
</evidence>
<evidence type="ECO:0000256" key="8">
    <source>
        <dbReference type="ARBA" id="ARBA00044876"/>
    </source>
</evidence>
<keyword evidence="6 25" id="KW-0472">Membrane</keyword>
<dbReference type="GO" id="GO:0022857">
    <property type="term" value="F:transmembrane transporter activity"/>
    <property type="evidence" value="ECO:0007669"/>
    <property type="project" value="InterPro"/>
</dbReference>
<comment type="catalytic activity">
    <reaction evidence="20">
        <text>L-lysyl-glycine(out) = L-lysyl-glycine(in)</text>
        <dbReference type="Rhea" id="RHEA:79407"/>
        <dbReference type="ChEBI" id="CHEBI:191202"/>
    </reaction>
</comment>
<feature type="transmembrane region" description="Helical" evidence="25">
    <location>
        <begin position="291"/>
        <end position="312"/>
    </location>
</feature>
<dbReference type="Pfam" id="PF07690">
    <property type="entry name" value="MFS_1"/>
    <property type="match status" value="1"/>
</dbReference>
<keyword evidence="7" id="KW-0458">Lysosome</keyword>
<evidence type="ECO:0000256" key="18">
    <source>
        <dbReference type="ARBA" id="ARBA00044912"/>
    </source>
</evidence>
<dbReference type="Proteomes" id="UP000694867">
    <property type="component" value="Unplaced"/>
</dbReference>
<evidence type="ECO:0000256" key="13">
    <source>
        <dbReference type="ARBA" id="ARBA00044893"/>
    </source>
</evidence>
<evidence type="ECO:0000256" key="17">
    <source>
        <dbReference type="ARBA" id="ARBA00044903"/>
    </source>
</evidence>
<comment type="catalytic activity">
    <reaction evidence="9">
        <text>L-histidyl-glycine(out) = L-histidyl-glycine(in)</text>
        <dbReference type="Rhea" id="RHEA:79395"/>
        <dbReference type="ChEBI" id="CHEBI:229957"/>
    </reaction>
</comment>
<name>A0AAJ6QVK3_9ACAR</name>
<evidence type="ECO:0000256" key="22">
    <source>
        <dbReference type="ARBA" id="ARBA00045018"/>
    </source>
</evidence>
<comment type="catalytic activity">
    <reaction evidence="13">
        <text>L-alpha-aminoacyl-L-lysine(out) = L-alpha-aminoacyl-L-lysine(in)</text>
        <dbReference type="Rhea" id="RHEA:79383"/>
        <dbReference type="ChEBI" id="CHEBI:229966"/>
    </reaction>
</comment>
<feature type="transmembrane region" description="Helical" evidence="25">
    <location>
        <begin position="455"/>
        <end position="473"/>
    </location>
</feature>
<dbReference type="Gene3D" id="1.20.1250.20">
    <property type="entry name" value="MFS general substrate transporter like domains"/>
    <property type="match status" value="2"/>
</dbReference>
<feature type="transmembrane region" description="Helical" evidence="25">
    <location>
        <begin position="114"/>
        <end position="134"/>
    </location>
</feature>
<evidence type="ECO:0000256" key="14">
    <source>
        <dbReference type="ARBA" id="ARBA00044898"/>
    </source>
</evidence>
<comment type="catalytic activity">
    <reaction evidence="12">
        <text>L-lysyl-L-alpha-amino acid(out) = L-lysyl-L-alpha-amino acid(in)</text>
        <dbReference type="Rhea" id="RHEA:79387"/>
        <dbReference type="ChEBI" id="CHEBI:229965"/>
    </reaction>
</comment>
<dbReference type="KEGG" id="goe:100899987"/>
<keyword evidence="26" id="KW-1185">Reference proteome</keyword>
<evidence type="ECO:0000256" key="16">
    <source>
        <dbReference type="ARBA" id="ARBA00044900"/>
    </source>
</evidence>
<protein>
    <recommendedName>
        <fullName evidence="21">Lysosomal dipeptide transporter MFSD1</fullName>
    </recommendedName>
    <alternativeName>
        <fullName evidence="22">Major facilitator superfamily domain-containing protein 1</fullName>
    </alternativeName>
</protein>
<comment type="catalytic activity">
    <reaction evidence="16">
        <text>L-lysyl-L-lysine(out) = L-lysyl-L-lysine(in)</text>
        <dbReference type="Rhea" id="RHEA:79403"/>
        <dbReference type="ChEBI" id="CHEBI:229956"/>
    </reaction>
</comment>
<dbReference type="PANTHER" id="PTHR23512:SF3">
    <property type="entry name" value="MAJOR FACILITATOR SUPERFAMILY DOMAIN-CONTAINING PROTEIN 1"/>
    <property type="match status" value="1"/>
</dbReference>
<evidence type="ECO:0000313" key="26">
    <source>
        <dbReference type="Proteomes" id="UP000694867"/>
    </source>
</evidence>
<keyword evidence="3" id="KW-0813">Transport</keyword>
<evidence type="ECO:0000256" key="5">
    <source>
        <dbReference type="ARBA" id="ARBA00022989"/>
    </source>
</evidence>
<dbReference type="SUPFAM" id="SSF103473">
    <property type="entry name" value="MFS general substrate transporter"/>
    <property type="match status" value="1"/>
</dbReference>
<feature type="transmembrane region" description="Helical" evidence="25">
    <location>
        <begin position="388"/>
        <end position="409"/>
    </location>
</feature>
<comment type="catalytic activity">
    <reaction evidence="10">
        <text>L-alpha-aminoacyl-L-arginine(out) = L-alpha-aminoacyl-L-arginine(in)</text>
        <dbReference type="Rhea" id="RHEA:79367"/>
        <dbReference type="ChEBI" id="CHEBI:229968"/>
    </reaction>
</comment>
<comment type="similarity">
    <text evidence="2">Belongs to the major facilitator superfamily.</text>
</comment>
<evidence type="ECO:0000256" key="10">
    <source>
        <dbReference type="ARBA" id="ARBA00044881"/>
    </source>
</evidence>
<dbReference type="InterPro" id="IPR011701">
    <property type="entry name" value="MFS"/>
</dbReference>
<comment type="catalytic activity">
    <reaction evidence="15">
        <text>L-arginyl-L-alpha-amino acid(out) = L-arginyl-L-alpha-amino acid(in)</text>
        <dbReference type="Rhea" id="RHEA:79371"/>
        <dbReference type="ChEBI" id="CHEBI:84315"/>
    </reaction>
</comment>
<comment type="catalytic activity">
    <reaction evidence="18">
        <text>L-histidyl-L-alpha-amino acid(out) = L-histidyl-L-alpha-amino acid(in)</text>
        <dbReference type="Rhea" id="RHEA:79379"/>
        <dbReference type="ChEBI" id="CHEBI:229964"/>
    </reaction>
</comment>
<evidence type="ECO:0000256" key="6">
    <source>
        <dbReference type="ARBA" id="ARBA00023136"/>
    </source>
</evidence>
<dbReference type="GeneID" id="100899987"/>
<evidence type="ECO:0000256" key="25">
    <source>
        <dbReference type="SAM" id="Phobius"/>
    </source>
</evidence>
<evidence type="ECO:0000313" key="27">
    <source>
        <dbReference type="RefSeq" id="XP_003745296.1"/>
    </source>
</evidence>
<sequence length="508" mass="55922">MTIAQDQEQLACCQDEVNSGNQKVDVGGSSPIFASQDRTDNALIESEFSASIDVQDGVGCCHPSTRLHRYFVLFFMCFLAFGSYFCYDNPGTLESQIEADLNISGTAFSNFYSWYSYPNVILSFFGGFLIDTVFGIRMGTIIFAGLICIGQVIFAGGALVDNFYVMVLGRFVFGLGGESLAVAQNTYSVLWFKGKELNTVFGVQLSVARLGSVANMNSMPYLYDYIQESYKGSYGLGIALMIAGLVCLFSLFCAMVVAYYDRRAERILVRESSGSGEVIQFSDIKRFPMQFWLLCIICAFYYSAITPFISIAGKYLISQYNMTVTEADRVTSIPYTVSAIVSPFCGLLCDLTGMNLLWTIVAGLISTACHLAFSYLPIGIIPPSVTMGVLGVGFSLFACAFWPMVAMLVPEHQLGTAYGAMQSVQNLGLAVVIQSAEMLREAFPTSEEGLQWSEVYFMLWISLSLVLGFVLQMHNTAKKGALNPPLYRKRICGRGDEVDDREALLNQD</sequence>
<comment type="catalytic activity">
    <reaction evidence="17">
        <text>L-arginyl-glycine(out) = L-arginyl-glycine(in)</text>
        <dbReference type="Rhea" id="RHEA:79391"/>
        <dbReference type="ChEBI" id="CHEBI:229955"/>
    </reaction>
</comment>
<comment type="subunit">
    <text evidence="24">Homodimer. Interacts with lysosomal protein GLMP (via lumenal domain); the interaction starts while both proteins are still in the endoplasmic reticulum and is required for stabilization of MFSD1 in lysosomes but has no direct effect on its targeting to lysosomes or transporter activity.</text>
</comment>
<dbReference type="InterPro" id="IPR036259">
    <property type="entry name" value="MFS_trans_sf"/>
</dbReference>
<evidence type="ECO:0000256" key="19">
    <source>
        <dbReference type="ARBA" id="ARBA00044919"/>
    </source>
</evidence>
<evidence type="ECO:0000256" key="4">
    <source>
        <dbReference type="ARBA" id="ARBA00022692"/>
    </source>
</evidence>
<evidence type="ECO:0000256" key="20">
    <source>
        <dbReference type="ARBA" id="ARBA00044924"/>
    </source>
</evidence>
<evidence type="ECO:0000256" key="9">
    <source>
        <dbReference type="ARBA" id="ARBA00044878"/>
    </source>
</evidence>